<dbReference type="AlphaFoldDB" id="A0A2R8AYY9"/>
<protein>
    <recommendedName>
        <fullName evidence="4">Flagellar FliJ protein</fullName>
    </recommendedName>
</protein>
<evidence type="ECO:0000256" key="1">
    <source>
        <dbReference type="SAM" id="Coils"/>
    </source>
</evidence>
<dbReference type="RefSeq" id="WP_108887069.1">
    <property type="nucleotide sequence ID" value="NZ_OMOJ01000007.1"/>
</dbReference>
<accession>A0A2R8AYY9</accession>
<keyword evidence="1" id="KW-0175">Coiled coil</keyword>
<feature type="coiled-coil region" evidence="1">
    <location>
        <begin position="15"/>
        <end position="42"/>
    </location>
</feature>
<name>A0A2R8AYY9_9RHOB</name>
<proteinExistence type="predicted"/>
<evidence type="ECO:0000313" key="3">
    <source>
        <dbReference type="Proteomes" id="UP000244904"/>
    </source>
</evidence>
<evidence type="ECO:0008006" key="4">
    <source>
        <dbReference type="Google" id="ProtNLM"/>
    </source>
</evidence>
<dbReference type="Proteomes" id="UP000244904">
    <property type="component" value="Unassembled WGS sequence"/>
</dbReference>
<keyword evidence="3" id="KW-1185">Reference proteome</keyword>
<reference evidence="3" key="1">
    <citation type="submission" date="2018-03" db="EMBL/GenBank/DDBJ databases">
        <authorList>
            <person name="Rodrigo-Torres L."/>
            <person name="Arahal R. D."/>
            <person name="Lucena T."/>
        </authorList>
    </citation>
    <scope>NUCLEOTIDE SEQUENCE [LARGE SCALE GENOMIC DNA]</scope>
    <source>
        <strain evidence="3">CECT 8871</strain>
    </source>
</reference>
<gene>
    <name evidence="2" type="ORF">PRI8871_03042</name>
</gene>
<organism evidence="2 3">
    <name type="scientific">Pseudoprimorskyibacter insulae</name>
    <dbReference type="NCBI Taxonomy" id="1695997"/>
    <lineage>
        <taxon>Bacteria</taxon>
        <taxon>Pseudomonadati</taxon>
        <taxon>Pseudomonadota</taxon>
        <taxon>Alphaproteobacteria</taxon>
        <taxon>Rhodobacterales</taxon>
        <taxon>Paracoccaceae</taxon>
        <taxon>Pseudoprimorskyibacter</taxon>
    </lineage>
</organism>
<dbReference type="EMBL" id="OMOJ01000007">
    <property type="protein sequence ID" value="SPF81220.1"/>
    <property type="molecule type" value="Genomic_DNA"/>
</dbReference>
<evidence type="ECO:0000313" key="2">
    <source>
        <dbReference type="EMBL" id="SPF81220.1"/>
    </source>
</evidence>
<sequence length="137" mass="15034">MDKLRELAALHDMLFDQEQARLAGIQNDRSALEAEAARLAQHARDVLVGGPTPLETGGLDVGAAWATHLLARRQSVQSALANARAEELQQKELTARSLARRDATRSLADQLAEAQKTTARRKAEAAQEDLIALYRLR</sequence>